<protein>
    <recommendedName>
        <fullName evidence="4">EF-hand domain-containing protein</fullName>
    </recommendedName>
</protein>
<reference evidence="5 6" key="1">
    <citation type="journal article" date="2017" name="Genome Announc.">
        <title>Complete Genome Sequences of Two Acetylene-Fermenting Pelobacter acetylenicus Strains.</title>
        <authorList>
            <person name="Sutton J.M."/>
            <person name="Baesman S.M."/>
            <person name="Fierst J.L."/>
            <person name="Poret-Peterson A.T."/>
            <person name="Oremland R.S."/>
            <person name="Dunlap D.S."/>
            <person name="Akob D.M."/>
        </authorList>
    </citation>
    <scope>NUCLEOTIDE SEQUENCE [LARGE SCALE GENOMIC DNA]</scope>
    <source>
        <strain evidence="5 6">SFB93</strain>
    </source>
</reference>
<name>A0A1L3GME2_9BACT</name>
<dbReference type="PANTHER" id="PTHR10827">
    <property type="entry name" value="RETICULOCALBIN"/>
    <property type="match status" value="1"/>
</dbReference>
<dbReference type="SUPFAM" id="SSF47473">
    <property type="entry name" value="EF-hand"/>
    <property type="match status" value="1"/>
</dbReference>
<accession>A0A1L3GME2</accession>
<dbReference type="Proteomes" id="UP000182517">
    <property type="component" value="Chromosome"/>
</dbReference>
<feature type="compositionally biased region" description="Pro residues" evidence="3">
    <location>
        <begin position="93"/>
        <end position="108"/>
    </location>
</feature>
<dbReference type="GO" id="GO:0005509">
    <property type="term" value="F:calcium ion binding"/>
    <property type="evidence" value="ECO:0007669"/>
    <property type="project" value="InterPro"/>
</dbReference>
<dbReference type="Pfam" id="PF13833">
    <property type="entry name" value="EF-hand_8"/>
    <property type="match status" value="1"/>
</dbReference>
<feature type="compositionally biased region" description="Acidic residues" evidence="3">
    <location>
        <begin position="72"/>
        <end position="86"/>
    </location>
</feature>
<feature type="compositionally biased region" description="Polar residues" evidence="3">
    <location>
        <begin position="1"/>
        <end position="17"/>
    </location>
</feature>
<keyword evidence="2" id="KW-0677">Repeat</keyword>
<dbReference type="InterPro" id="IPR018247">
    <property type="entry name" value="EF_Hand_1_Ca_BS"/>
</dbReference>
<keyword evidence="6" id="KW-1185">Reference proteome</keyword>
<evidence type="ECO:0000259" key="4">
    <source>
        <dbReference type="PROSITE" id="PS50222"/>
    </source>
</evidence>
<dbReference type="PROSITE" id="PS00018">
    <property type="entry name" value="EF_HAND_1"/>
    <property type="match status" value="1"/>
</dbReference>
<dbReference type="Gene3D" id="1.10.238.10">
    <property type="entry name" value="EF-hand"/>
    <property type="match status" value="2"/>
</dbReference>
<keyword evidence="1" id="KW-0479">Metal-binding</keyword>
<evidence type="ECO:0000256" key="1">
    <source>
        <dbReference type="ARBA" id="ARBA00022723"/>
    </source>
</evidence>
<organism evidence="5 6">
    <name type="scientific">Syntrophotalea acetylenivorans</name>
    <dbReference type="NCBI Taxonomy" id="1842532"/>
    <lineage>
        <taxon>Bacteria</taxon>
        <taxon>Pseudomonadati</taxon>
        <taxon>Thermodesulfobacteriota</taxon>
        <taxon>Desulfuromonadia</taxon>
        <taxon>Desulfuromonadales</taxon>
        <taxon>Syntrophotaleaceae</taxon>
        <taxon>Syntrophotalea</taxon>
    </lineage>
</organism>
<feature type="compositionally biased region" description="Low complexity" evidence="3">
    <location>
        <begin position="123"/>
        <end position="134"/>
    </location>
</feature>
<dbReference type="RefSeq" id="WP_072283022.1">
    <property type="nucleotide sequence ID" value="NZ_CP015519.1"/>
</dbReference>
<dbReference type="SMART" id="SM00054">
    <property type="entry name" value="EFh"/>
    <property type="match status" value="4"/>
</dbReference>
<dbReference type="OrthoDB" id="8903766at2"/>
<dbReference type="EMBL" id="CP015519">
    <property type="protein sequence ID" value="APG27060.1"/>
    <property type="molecule type" value="Genomic_DNA"/>
</dbReference>
<dbReference type="Pfam" id="PF13202">
    <property type="entry name" value="EF-hand_5"/>
    <property type="match status" value="1"/>
</dbReference>
<evidence type="ECO:0000313" key="6">
    <source>
        <dbReference type="Proteomes" id="UP000182517"/>
    </source>
</evidence>
<dbReference type="PROSITE" id="PS50222">
    <property type="entry name" value="EF_HAND_2"/>
    <property type="match status" value="2"/>
</dbReference>
<dbReference type="InterPro" id="IPR002048">
    <property type="entry name" value="EF_hand_dom"/>
</dbReference>
<dbReference type="InterPro" id="IPR011992">
    <property type="entry name" value="EF-hand-dom_pair"/>
</dbReference>
<evidence type="ECO:0000256" key="2">
    <source>
        <dbReference type="ARBA" id="ARBA00022737"/>
    </source>
</evidence>
<dbReference type="KEGG" id="pef:A7E78_03955"/>
<gene>
    <name evidence="5" type="ORF">A7E78_03955</name>
</gene>
<evidence type="ECO:0000256" key="3">
    <source>
        <dbReference type="SAM" id="MobiDB-lite"/>
    </source>
</evidence>
<feature type="region of interest" description="Disordered" evidence="3">
    <location>
        <begin position="72"/>
        <end position="143"/>
    </location>
</feature>
<feature type="domain" description="EF-hand" evidence="4">
    <location>
        <begin position="57"/>
        <end position="92"/>
    </location>
</feature>
<dbReference type="STRING" id="1842532.A7E78_03955"/>
<feature type="region of interest" description="Disordered" evidence="3">
    <location>
        <begin position="1"/>
        <end position="45"/>
    </location>
</feature>
<sequence>MSISGIGSSSLYQSQISAMRRGPSPEEMFNQLDEDSSSGLSQTEFSTLADKIAEATGQEIDVEELFATYDADGDGELSQSETDEVMEANRAKGPPPEMMAAMQPPPPEFSLLFSDSDADESGSLDSSELEGLAEMISGTTGSTIDVDELLASFDEDEDGLLSEEETVAALEARLRRLTKRRPAPSVSRTT</sequence>
<dbReference type="AlphaFoldDB" id="A0A1L3GME2"/>
<feature type="domain" description="EF-hand" evidence="4">
    <location>
        <begin position="141"/>
        <end position="176"/>
    </location>
</feature>
<dbReference type="PANTHER" id="PTHR10827:SF98">
    <property type="entry name" value="45 KDA CALCIUM-BINDING PROTEIN"/>
    <property type="match status" value="1"/>
</dbReference>
<evidence type="ECO:0000313" key="5">
    <source>
        <dbReference type="EMBL" id="APG27060.1"/>
    </source>
</evidence>
<proteinExistence type="predicted"/>